<evidence type="ECO:0000259" key="7">
    <source>
        <dbReference type="Pfam" id="PF02055"/>
    </source>
</evidence>
<dbReference type="PANTHER" id="PTHR11069">
    <property type="entry name" value="GLUCOSYLCERAMIDASE"/>
    <property type="match status" value="1"/>
</dbReference>
<organism evidence="8 9">
    <name type="scientific">Dinothrombium tinctorium</name>
    <dbReference type="NCBI Taxonomy" id="1965070"/>
    <lineage>
        <taxon>Eukaryota</taxon>
        <taxon>Metazoa</taxon>
        <taxon>Ecdysozoa</taxon>
        <taxon>Arthropoda</taxon>
        <taxon>Chelicerata</taxon>
        <taxon>Arachnida</taxon>
        <taxon>Acari</taxon>
        <taxon>Acariformes</taxon>
        <taxon>Trombidiformes</taxon>
        <taxon>Prostigmata</taxon>
        <taxon>Anystina</taxon>
        <taxon>Parasitengona</taxon>
        <taxon>Trombidioidea</taxon>
        <taxon>Trombidiidae</taxon>
        <taxon>Dinothrombium</taxon>
    </lineage>
</organism>
<comment type="catalytic activity">
    <reaction evidence="1">
        <text>a beta-D-glucosyl-(1&lt;-&gt;1')-N-acylsphing-4-enine + H2O = an N-acylsphing-4-enine + D-glucose</text>
        <dbReference type="Rhea" id="RHEA:13269"/>
        <dbReference type="ChEBI" id="CHEBI:4167"/>
        <dbReference type="ChEBI" id="CHEBI:15377"/>
        <dbReference type="ChEBI" id="CHEBI:22801"/>
        <dbReference type="ChEBI" id="CHEBI:52639"/>
        <dbReference type="EC" id="3.2.1.45"/>
    </reaction>
    <physiologicalReaction direction="left-to-right" evidence="1">
        <dbReference type="Rhea" id="RHEA:13270"/>
    </physiologicalReaction>
</comment>
<dbReference type="GO" id="GO:0004348">
    <property type="term" value="F:glucosylceramidase activity"/>
    <property type="evidence" value="ECO:0007669"/>
    <property type="project" value="UniProtKB-EC"/>
</dbReference>
<dbReference type="EC" id="3.2.1.45" evidence="3 6"/>
<evidence type="ECO:0000256" key="4">
    <source>
        <dbReference type="ARBA" id="ARBA00022729"/>
    </source>
</evidence>
<accession>A0A3S3RGK9</accession>
<gene>
    <name evidence="8" type="ORF">B4U79_00377</name>
</gene>
<dbReference type="GO" id="GO:0016020">
    <property type="term" value="C:membrane"/>
    <property type="evidence" value="ECO:0007669"/>
    <property type="project" value="GOC"/>
</dbReference>
<keyword evidence="4" id="KW-0732">Signal</keyword>
<keyword evidence="6" id="KW-0746">Sphingolipid metabolism</keyword>
<dbReference type="InterPro" id="IPR033453">
    <property type="entry name" value="Glyco_hydro_30_TIM-barrel"/>
</dbReference>
<comment type="caution">
    <text evidence="8">The sequence shown here is derived from an EMBL/GenBank/DDBJ whole genome shotgun (WGS) entry which is preliminary data.</text>
</comment>
<evidence type="ECO:0000256" key="2">
    <source>
        <dbReference type="ARBA" id="ARBA00005382"/>
    </source>
</evidence>
<proteinExistence type="inferred from homology"/>
<feature type="domain" description="Glycosyl hydrolase family 30 TIM-barrel" evidence="7">
    <location>
        <begin position="1"/>
        <end position="163"/>
    </location>
</feature>
<keyword evidence="6" id="KW-0443">Lipid metabolism</keyword>
<reference evidence="8 9" key="1">
    <citation type="journal article" date="2018" name="Gigascience">
        <title>Genomes of trombidid mites reveal novel predicted allergens and laterally-transferred genes associated with secondary metabolism.</title>
        <authorList>
            <person name="Dong X."/>
            <person name="Chaisiri K."/>
            <person name="Xia D."/>
            <person name="Armstrong S.D."/>
            <person name="Fang Y."/>
            <person name="Donnelly M.J."/>
            <person name="Kadowaki T."/>
            <person name="McGarry J.W."/>
            <person name="Darby A.C."/>
            <person name="Makepeace B.L."/>
        </authorList>
    </citation>
    <scope>NUCLEOTIDE SEQUENCE [LARGE SCALE GENOMIC DNA]</scope>
    <source>
        <strain evidence="8">UoL-WK</strain>
    </source>
</reference>
<evidence type="ECO:0000256" key="5">
    <source>
        <dbReference type="ARBA" id="ARBA00022801"/>
    </source>
</evidence>
<keyword evidence="6" id="KW-0326">Glycosidase</keyword>
<evidence type="ECO:0000313" key="9">
    <source>
        <dbReference type="Proteomes" id="UP000285301"/>
    </source>
</evidence>
<dbReference type="SUPFAM" id="SSF51445">
    <property type="entry name" value="(Trans)glycosidases"/>
    <property type="match status" value="1"/>
</dbReference>
<dbReference type="Pfam" id="PF02055">
    <property type="entry name" value="Glyco_hydro_30"/>
    <property type="match status" value="1"/>
</dbReference>
<dbReference type="GO" id="GO:0006680">
    <property type="term" value="P:glucosylceramide catabolic process"/>
    <property type="evidence" value="ECO:0007669"/>
    <property type="project" value="TreeGrafter"/>
</dbReference>
<evidence type="ECO:0000313" key="8">
    <source>
        <dbReference type="EMBL" id="RWR99569.1"/>
    </source>
</evidence>
<feature type="non-terminal residue" evidence="8">
    <location>
        <position position="164"/>
    </location>
</feature>
<sequence length="164" mass="18626">MYFTPEMQRDLKKKDLEPALKRSGFAKNNFSLIIVDDNIQFLASFCDAILTDSIVSAYVSGIAYHWYSTGKFSRDLINEASEKFSDNFFFSSEACAGWRKGIEPAICICKDIIEGLNRGSQGWVDWNLALDMEGGPNWTNNTVDSPIIVNAEKSKFYKNPMFYI</sequence>
<evidence type="ECO:0000256" key="3">
    <source>
        <dbReference type="ARBA" id="ARBA00012658"/>
    </source>
</evidence>
<dbReference type="InterPro" id="IPR017853">
    <property type="entry name" value="GH"/>
</dbReference>
<name>A0A3S3RGK9_9ACAR</name>
<dbReference type="InterPro" id="IPR001139">
    <property type="entry name" value="Glyco_hydro_30"/>
</dbReference>
<keyword evidence="9" id="KW-1185">Reference proteome</keyword>
<dbReference type="AlphaFoldDB" id="A0A3S3RGK9"/>
<comment type="similarity">
    <text evidence="2 6">Belongs to the glycosyl hydrolase 30 family.</text>
</comment>
<dbReference type="STRING" id="1965070.A0A3S3RGK9"/>
<evidence type="ECO:0000256" key="1">
    <source>
        <dbReference type="ARBA" id="ARBA00001013"/>
    </source>
</evidence>
<dbReference type="Gene3D" id="3.20.20.80">
    <property type="entry name" value="Glycosidases"/>
    <property type="match status" value="1"/>
</dbReference>
<dbReference type="OrthoDB" id="2160638at2759"/>
<keyword evidence="5 6" id="KW-0378">Hydrolase</keyword>
<protein>
    <recommendedName>
        <fullName evidence="3 6">Glucosylceramidase</fullName>
        <ecNumber evidence="3 6">3.2.1.45</ecNumber>
    </recommendedName>
</protein>
<dbReference type="Proteomes" id="UP000285301">
    <property type="component" value="Unassembled WGS sequence"/>
</dbReference>
<dbReference type="PANTHER" id="PTHR11069:SF23">
    <property type="entry name" value="LYSOSOMAL ACID GLUCOSYLCERAMIDASE"/>
    <property type="match status" value="1"/>
</dbReference>
<dbReference type="EMBL" id="NCKU01014540">
    <property type="protein sequence ID" value="RWR99569.1"/>
    <property type="molecule type" value="Genomic_DNA"/>
</dbReference>
<evidence type="ECO:0000256" key="6">
    <source>
        <dbReference type="RuleBase" id="RU361188"/>
    </source>
</evidence>